<evidence type="ECO:0000313" key="1">
    <source>
        <dbReference type="EMBL" id="CAD8130286.1"/>
    </source>
</evidence>
<proteinExistence type="predicted"/>
<dbReference type="AlphaFoldDB" id="A0A8S1RR70"/>
<dbReference type="EMBL" id="CAJJDN010000274">
    <property type="protein sequence ID" value="CAD8130286.1"/>
    <property type="molecule type" value="Genomic_DNA"/>
</dbReference>
<comment type="caution">
    <text evidence="1">The sequence shown here is derived from an EMBL/GenBank/DDBJ whole genome shotgun (WGS) entry which is preliminary data.</text>
</comment>
<protein>
    <submittedName>
        <fullName evidence="1">Uncharacterized protein</fullName>
    </submittedName>
</protein>
<keyword evidence="2" id="KW-1185">Reference proteome</keyword>
<evidence type="ECO:0000313" key="2">
    <source>
        <dbReference type="Proteomes" id="UP000692954"/>
    </source>
</evidence>
<reference evidence="1" key="1">
    <citation type="submission" date="2021-01" db="EMBL/GenBank/DDBJ databases">
        <authorList>
            <consortium name="Genoscope - CEA"/>
            <person name="William W."/>
        </authorList>
    </citation>
    <scope>NUCLEOTIDE SEQUENCE</scope>
</reference>
<gene>
    <name evidence="1" type="ORF">PSON_ATCC_30995.1.T2740010</name>
</gene>
<name>A0A8S1RR70_9CILI</name>
<dbReference type="Proteomes" id="UP000692954">
    <property type="component" value="Unassembled WGS sequence"/>
</dbReference>
<organism evidence="1 2">
    <name type="scientific">Paramecium sonneborni</name>
    <dbReference type="NCBI Taxonomy" id="65129"/>
    <lineage>
        <taxon>Eukaryota</taxon>
        <taxon>Sar</taxon>
        <taxon>Alveolata</taxon>
        <taxon>Ciliophora</taxon>
        <taxon>Intramacronucleata</taxon>
        <taxon>Oligohymenophorea</taxon>
        <taxon>Peniculida</taxon>
        <taxon>Parameciidae</taxon>
        <taxon>Paramecium</taxon>
    </lineage>
</organism>
<accession>A0A8S1RR70</accession>
<sequence length="49" mass="5936">MSQTCSLIPIDLFFTLLFFQEHKKTLEEVGQTMRIERTIDSIQWREIVY</sequence>